<dbReference type="AlphaFoldDB" id="A0A139JUN9"/>
<dbReference type="InterPro" id="IPR032483">
    <property type="entry name" value="DUF5053"/>
</dbReference>
<dbReference type="RefSeq" id="WP_054960896.1">
    <property type="nucleotide sequence ID" value="NZ_BAABZI010000001.1"/>
</dbReference>
<protein>
    <submittedName>
        <fullName evidence="1">DUF5053 domain-containing protein</fullName>
    </submittedName>
</protein>
<proteinExistence type="predicted"/>
<dbReference type="Pfam" id="PF16476">
    <property type="entry name" value="DUF5053"/>
    <property type="match status" value="1"/>
</dbReference>
<sequence length="132" mass="15340">MRTLEEDLLKMDSLHGDELDAHLYEMKALYTKPEEKEAIRKHLDKALDTITNNVKAIERKLTIREQINDIVDLIPVSYIAKNYFGKSRAWLYQRINGYKVRGQVYTLNEKELEIFNRALKDIGNKIGSLSVG</sequence>
<name>A0A139JUN9_BACT4</name>
<gene>
    <name evidence="1" type="ORF">GAN75_03015</name>
</gene>
<evidence type="ECO:0000313" key="2">
    <source>
        <dbReference type="Proteomes" id="UP000436825"/>
    </source>
</evidence>
<comment type="caution">
    <text evidence="1">The sequence shown here is derived from an EMBL/GenBank/DDBJ whole genome shotgun (WGS) entry which is preliminary data.</text>
</comment>
<accession>A0A139JUN9</accession>
<evidence type="ECO:0000313" key="1">
    <source>
        <dbReference type="EMBL" id="KAB4458062.1"/>
    </source>
</evidence>
<dbReference type="Proteomes" id="UP000436825">
    <property type="component" value="Unassembled WGS sequence"/>
</dbReference>
<reference evidence="1 2" key="1">
    <citation type="journal article" date="2019" name="Nat. Med.">
        <title>A library of human gut bacterial isolates paired with longitudinal multiomics data enables mechanistic microbiome research.</title>
        <authorList>
            <person name="Poyet M."/>
            <person name="Groussin M."/>
            <person name="Gibbons S.M."/>
            <person name="Avila-Pacheco J."/>
            <person name="Jiang X."/>
            <person name="Kearney S.M."/>
            <person name="Perrotta A.R."/>
            <person name="Berdy B."/>
            <person name="Zhao S."/>
            <person name="Lieberman T.D."/>
            <person name="Swanson P.K."/>
            <person name="Smith M."/>
            <person name="Roesemann S."/>
            <person name="Alexander J.E."/>
            <person name="Rich S.A."/>
            <person name="Livny J."/>
            <person name="Vlamakis H."/>
            <person name="Clish C."/>
            <person name="Bullock K."/>
            <person name="Deik A."/>
            <person name="Scott J."/>
            <person name="Pierce K.A."/>
            <person name="Xavier R.J."/>
            <person name="Alm E.J."/>
        </authorList>
    </citation>
    <scope>NUCLEOTIDE SEQUENCE [LARGE SCALE GENOMIC DNA]</scope>
    <source>
        <strain evidence="1 2">BIOML-A160</strain>
    </source>
</reference>
<dbReference type="EMBL" id="WCRW01000002">
    <property type="protein sequence ID" value="KAB4458062.1"/>
    <property type="molecule type" value="Genomic_DNA"/>
</dbReference>
<organism evidence="1 2">
    <name type="scientific">Bacteroides thetaiotaomicron</name>
    <dbReference type="NCBI Taxonomy" id="818"/>
    <lineage>
        <taxon>Bacteria</taxon>
        <taxon>Pseudomonadati</taxon>
        <taxon>Bacteroidota</taxon>
        <taxon>Bacteroidia</taxon>
        <taxon>Bacteroidales</taxon>
        <taxon>Bacteroidaceae</taxon>
        <taxon>Bacteroides</taxon>
    </lineage>
</organism>